<dbReference type="Proteomes" id="UP000001628">
    <property type="component" value="Unassembled WGS sequence"/>
</dbReference>
<reference evidence="2 3" key="1">
    <citation type="journal article" date="2011" name="PLoS Genet.">
        <title>Comparative genomic analysis of human fungal pathogens causing paracoccidioidomycosis.</title>
        <authorList>
            <person name="Desjardins C.A."/>
            <person name="Champion M.D."/>
            <person name="Holder J.W."/>
            <person name="Muszewska A."/>
            <person name="Goldberg J."/>
            <person name="Bailao A.M."/>
            <person name="Brigido M.M."/>
            <person name="Ferreira M.E."/>
            <person name="Garcia A.M."/>
            <person name="Grynberg M."/>
            <person name="Gujja S."/>
            <person name="Heiman D.I."/>
            <person name="Henn M.R."/>
            <person name="Kodira C.D."/>
            <person name="Leon-Narvaez H."/>
            <person name="Longo L.V."/>
            <person name="Ma L.J."/>
            <person name="Malavazi I."/>
            <person name="Matsuo A.L."/>
            <person name="Morais F.V."/>
            <person name="Pereira M."/>
            <person name="Rodriguez-Brito S."/>
            <person name="Sakthikumar S."/>
            <person name="Salem-Izacc S.M."/>
            <person name="Sykes S.M."/>
            <person name="Teixeira M.M."/>
            <person name="Vallejo M.C."/>
            <person name="Walter M.E."/>
            <person name="Yandava C."/>
            <person name="Young S."/>
            <person name="Zeng Q."/>
            <person name="Zucker J."/>
            <person name="Felipe M.S."/>
            <person name="Goldman G.H."/>
            <person name="Haas B.J."/>
            <person name="McEwen J.G."/>
            <person name="Nino-Vega G."/>
            <person name="Puccia R."/>
            <person name="San-Blas G."/>
            <person name="Soares C.M."/>
            <person name="Birren B.W."/>
            <person name="Cuomo C.A."/>
        </authorList>
    </citation>
    <scope>NUCLEOTIDE SEQUENCE [LARGE SCALE GENOMIC DNA]</scope>
    <source>
        <strain evidence="2 3">Pb18</strain>
    </source>
</reference>
<dbReference type="GeneID" id="22581412"/>
<dbReference type="AlphaFoldDB" id="C1G4F2"/>
<dbReference type="HOGENOM" id="CLU_1896859_0_0_1"/>
<sequence length="134" mass="14134">MSSSCREAWCLLEVETHGTDAGSRRGVSPSQNMERNESKEMLFAVPDVGEFAASQARSSGLSRGFAPSFPLPTPTTTSKGDDSGAYLEPPAAASPLIVAQEIGSAQVYALESLIFASRSCLHLQSSLDVCCNGF</sequence>
<dbReference type="VEuPathDB" id="FungiDB:PADG_01818"/>
<evidence type="ECO:0000313" key="2">
    <source>
        <dbReference type="EMBL" id="EEH45668.2"/>
    </source>
</evidence>
<keyword evidence="3" id="KW-1185">Reference proteome</keyword>
<evidence type="ECO:0000256" key="1">
    <source>
        <dbReference type="SAM" id="MobiDB-lite"/>
    </source>
</evidence>
<dbReference type="InParanoid" id="C1G4F2"/>
<dbReference type="RefSeq" id="XP_010757084.1">
    <property type="nucleotide sequence ID" value="XM_010758782.1"/>
</dbReference>
<dbReference type="KEGG" id="pbn:PADG_01818"/>
<feature type="region of interest" description="Disordered" evidence="1">
    <location>
        <begin position="60"/>
        <end position="87"/>
    </location>
</feature>
<dbReference type="EMBL" id="KN275958">
    <property type="protein sequence ID" value="EEH45668.2"/>
    <property type="molecule type" value="Genomic_DNA"/>
</dbReference>
<proteinExistence type="predicted"/>
<protein>
    <submittedName>
        <fullName evidence="2">Uncharacterized protein</fullName>
    </submittedName>
</protein>
<gene>
    <name evidence="2" type="ORF">PADG_01818</name>
</gene>
<evidence type="ECO:0000313" key="3">
    <source>
        <dbReference type="Proteomes" id="UP000001628"/>
    </source>
</evidence>
<accession>C1G4F2</accession>
<name>C1G4F2_PARBD</name>
<organism evidence="2 3">
    <name type="scientific">Paracoccidioides brasiliensis (strain Pb18)</name>
    <dbReference type="NCBI Taxonomy" id="502780"/>
    <lineage>
        <taxon>Eukaryota</taxon>
        <taxon>Fungi</taxon>
        <taxon>Dikarya</taxon>
        <taxon>Ascomycota</taxon>
        <taxon>Pezizomycotina</taxon>
        <taxon>Eurotiomycetes</taxon>
        <taxon>Eurotiomycetidae</taxon>
        <taxon>Onygenales</taxon>
        <taxon>Ajellomycetaceae</taxon>
        <taxon>Paracoccidioides</taxon>
    </lineage>
</organism>